<feature type="domain" description="AlgX/AlgJ SGNH hydrolase-like" evidence="8">
    <location>
        <begin position="91"/>
        <end position="349"/>
    </location>
</feature>
<evidence type="ECO:0000256" key="7">
    <source>
        <dbReference type="SAM" id="Phobius"/>
    </source>
</evidence>
<evidence type="ECO:0000256" key="5">
    <source>
        <dbReference type="ARBA" id="ARBA00022764"/>
    </source>
</evidence>
<name>A0A1H6CWE0_9GAMM</name>
<proteinExistence type="predicted"/>
<evidence type="ECO:0000313" key="9">
    <source>
        <dbReference type="EMBL" id="SEG77137.1"/>
    </source>
</evidence>
<evidence type="ECO:0000256" key="3">
    <source>
        <dbReference type="ARBA" id="ARBA00022679"/>
    </source>
</evidence>
<keyword evidence="7" id="KW-0812">Transmembrane</keyword>
<evidence type="ECO:0000259" key="8">
    <source>
        <dbReference type="Pfam" id="PF16822"/>
    </source>
</evidence>
<dbReference type="Pfam" id="PF16822">
    <property type="entry name" value="ALGX"/>
    <property type="match status" value="1"/>
</dbReference>
<comment type="subcellular location">
    <subcellularLocation>
        <location evidence="1">Periplasm</location>
    </subcellularLocation>
</comment>
<dbReference type="GO" id="GO:0016740">
    <property type="term" value="F:transferase activity"/>
    <property type="evidence" value="ECO:0007669"/>
    <property type="project" value="UniProtKB-KW"/>
</dbReference>
<evidence type="ECO:0000256" key="2">
    <source>
        <dbReference type="ARBA" id="ARBA00005182"/>
    </source>
</evidence>
<keyword evidence="10" id="KW-1185">Reference proteome</keyword>
<keyword evidence="7" id="KW-0472">Membrane</keyword>
<evidence type="ECO:0000256" key="1">
    <source>
        <dbReference type="ARBA" id="ARBA00004418"/>
    </source>
</evidence>
<evidence type="ECO:0000256" key="4">
    <source>
        <dbReference type="ARBA" id="ARBA00022729"/>
    </source>
</evidence>
<dbReference type="RefSeq" id="WP_104004607.1">
    <property type="nucleotide sequence ID" value="NZ_FNVQ01000004.1"/>
</dbReference>
<dbReference type="AlphaFoldDB" id="A0A1H6CWE0"/>
<dbReference type="GO" id="GO:0042121">
    <property type="term" value="P:alginic acid biosynthetic process"/>
    <property type="evidence" value="ECO:0007669"/>
    <property type="project" value="UniProtKB-UniPathway"/>
</dbReference>
<accession>A0A1H6CWE0</accession>
<protein>
    <submittedName>
        <fullName evidence="9">Alginate O-acetyltransferase complex protein AlgJ</fullName>
    </submittedName>
</protein>
<keyword evidence="4" id="KW-0732">Signal</keyword>
<dbReference type="EMBL" id="FNVQ01000004">
    <property type="protein sequence ID" value="SEG77137.1"/>
    <property type="molecule type" value="Genomic_DNA"/>
</dbReference>
<feature type="transmembrane region" description="Helical" evidence="7">
    <location>
        <begin position="12"/>
        <end position="34"/>
    </location>
</feature>
<keyword evidence="3 9" id="KW-0808">Transferase</keyword>
<dbReference type="GO" id="GO:0042597">
    <property type="term" value="C:periplasmic space"/>
    <property type="evidence" value="ECO:0007669"/>
    <property type="project" value="UniProtKB-SubCell"/>
</dbReference>
<dbReference type="InterPro" id="IPR031811">
    <property type="entry name" value="ALGX/ALGJ_SGNH-like"/>
</dbReference>
<reference evidence="9 10" key="1">
    <citation type="submission" date="2016-10" db="EMBL/GenBank/DDBJ databases">
        <authorList>
            <person name="de Groot N.N."/>
        </authorList>
    </citation>
    <scope>NUCLEOTIDE SEQUENCE [LARGE SCALE GENOMIC DNA]</scope>
    <source>
        <strain evidence="9 10">DSM 22012</strain>
    </source>
</reference>
<evidence type="ECO:0000256" key="6">
    <source>
        <dbReference type="ARBA" id="ARBA00022841"/>
    </source>
</evidence>
<sequence length="364" mass="41070">MSNLPVMRSASKVNGILFILMLVGMVIYSLPSIYKFSKTQTQAQSWELFTDGELLRQFEVFYDKRLFLRDFSVRQWANLSFLLFGEGTSGVLLGKEGWLFSSQEAIVPNSLASNIDRQMEKIAQVKAQLEASGKRLIMLPVPMKMDIYREYTQTGLRPQVDDLYQAFVTRLEQQQIAVCNLRAAFVAARDNQNLYVRTDTHWSPAGARLAAQTLAGQYPELMGDSAFESDLVEEKELKGDLLNFVNFAPELQPQYFASVTIPLYETVDKGQSDDAMGLFEETSQSLMLIGTSYSRVDDWNFPGFLKEALHKDLMMMAQQAQGPFAPMEEFIESSSFSSPDVETVIWEFPVRTLLALGPSLESGN</sequence>
<dbReference type="OrthoDB" id="9760774at2"/>
<keyword evidence="6" id="KW-0016">Alginate biosynthesis</keyword>
<comment type="pathway">
    <text evidence="2">Glycan biosynthesis; alginate biosynthesis.</text>
</comment>
<dbReference type="UniPathway" id="UPA00286"/>
<evidence type="ECO:0000313" key="10">
    <source>
        <dbReference type="Proteomes" id="UP000236745"/>
    </source>
</evidence>
<dbReference type="Proteomes" id="UP000236745">
    <property type="component" value="Unassembled WGS sequence"/>
</dbReference>
<keyword evidence="5" id="KW-0574">Periplasm</keyword>
<keyword evidence="7" id="KW-1133">Transmembrane helix</keyword>
<organism evidence="9 10">
    <name type="scientific">Marinobacterium lutimaris</name>
    <dbReference type="NCBI Taxonomy" id="568106"/>
    <lineage>
        <taxon>Bacteria</taxon>
        <taxon>Pseudomonadati</taxon>
        <taxon>Pseudomonadota</taxon>
        <taxon>Gammaproteobacteria</taxon>
        <taxon>Oceanospirillales</taxon>
        <taxon>Oceanospirillaceae</taxon>
        <taxon>Marinobacterium</taxon>
    </lineage>
</organism>
<gene>
    <name evidence="9" type="ORF">SAMN05444390_104220</name>
</gene>